<reference evidence="8" key="1">
    <citation type="submission" date="2012-11" db="EMBL/GenBank/DDBJ databases">
        <authorList>
            <person name="Lucero-Rivera Y.E."/>
            <person name="Tovar-Ramirez D."/>
        </authorList>
    </citation>
    <scope>NUCLEOTIDE SEQUENCE [LARGE SCALE GENOMIC DNA]</scope>
    <source>
        <strain evidence="8">Araruama</strain>
    </source>
</reference>
<evidence type="ECO:0000256" key="3">
    <source>
        <dbReference type="ARBA" id="ARBA00022603"/>
    </source>
</evidence>
<dbReference type="Gene3D" id="3.40.1010.10">
    <property type="entry name" value="Cobalt-precorrin-4 Transmethylase, Domain 1"/>
    <property type="match status" value="1"/>
</dbReference>
<dbReference type="InterPro" id="IPR014777">
    <property type="entry name" value="4pyrrole_Mease_sub1"/>
</dbReference>
<evidence type="ECO:0000259" key="6">
    <source>
        <dbReference type="Pfam" id="PF00590"/>
    </source>
</evidence>
<feature type="domain" description="Tetrapyrrole methylase" evidence="6">
    <location>
        <begin position="2"/>
        <end position="225"/>
    </location>
</feature>
<dbReference type="NCBIfam" id="TIGR01466">
    <property type="entry name" value="cobJ_cbiH"/>
    <property type="match status" value="1"/>
</dbReference>
<dbReference type="Pfam" id="PF00590">
    <property type="entry name" value="TP_methylase"/>
    <property type="match status" value="1"/>
</dbReference>
<gene>
    <name evidence="7" type="ORF">OMM_00381</name>
</gene>
<evidence type="ECO:0000313" key="8">
    <source>
        <dbReference type="Proteomes" id="UP000189670"/>
    </source>
</evidence>
<dbReference type="SUPFAM" id="SSF53790">
    <property type="entry name" value="Tetrapyrrole methylase"/>
    <property type="match status" value="1"/>
</dbReference>
<dbReference type="InterPro" id="IPR051810">
    <property type="entry name" value="Precorrin_MeTrfase"/>
</dbReference>
<keyword evidence="4 7" id="KW-0808">Transferase</keyword>
<dbReference type="Gene3D" id="3.30.950.10">
    <property type="entry name" value="Methyltransferase, Cobalt-precorrin-4 Transmethylase, Domain 2"/>
    <property type="match status" value="1"/>
</dbReference>
<keyword evidence="2" id="KW-0169">Cobalamin biosynthesis</keyword>
<dbReference type="PANTHER" id="PTHR47036:SF1">
    <property type="entry name" value="COBALT-FACTOR III C(17)-METHYLTRANSFERASE-RELATED"/>
    <property type="match status" value="1"/>
</dbReference>
<evidence type="ECO:0000313" key="7">
    <source>
        <dbReference type="EMBL" id="ETR74174.1"/>
    </source>
</evidence>
<dbReference type="AlphaFoldDB" id="A0A1V1PHC7"/>
<accession>A0A1V1PHC7</accession>
<dbReference type="GO" id="GO:0032259">
    <property type="term" value="P:methylation"/>
    <property type="evidence" value="ECO:0007669"/>
    <property type="project" value="UniProtKB-KW"/>
</dbReference>
<sequence length="265" mass="28890">MYVTGIGPGNIAHLSERAAQVLKTVDAIAGYTAYIDLIRPIISDHQKIISSGMKKEKERTHEAIQTVLNGLSCALISSGDPGIYAMAGLVFEICMNNNVKILPVNTDDQRQVTLDSALCLEVIPGISALSSGASLLGAPLMHDFAVISLSDLMTPWSVIQGRIEAAAKGDFVIVIYNPKSKRRTSQIINAQQIILKYRDGNTPVGIVKGAMRDNQMVCIIPLKDLHATQLDMQTTVFIGNSQTKTYCDFMVTPRGYADKYCLKTR</sequence>
<organism evidence="7 8">
    <name type="scientific">Candidatus Magnetoglobus multicellularis str. Araruama</name>
    <dbReference type="NCBI Taxonomy" id="890399"/>
    <lineage>
        <taxon>Bacteria</taxon>
        <taxon>Pseudomonadati</taxon>
        <taxon>Thermodesulfobacteriota</taxon>
        <taxon>Desulfobacteria</taxon>
        <taxon>Desulfobacterales</taxon>
        <taxon>Desulfobacteraceae</taxon>
        <taxon>Candidatus Magnetoglobus</taxon>
    </lineage>
</organism>
<protein>
    <submittedName>
        <fullName evidence="7">Precorrin-3B C17-methyltransferase</fullName>
    </submittedName>
</protein>
<comment type="caution">
    <text evidence="7">The sequence shown here is derived from an EMBL/GenBank/DDBJ whole genome shotgun (WGS) entry which is preliminary data.</text>
</comment>
<dbReference type="UniPathway" id="UPA00148"/>
<dbReference type="InterPro" id="IPR035996">
    <property type="entry name" value="4pyrrol_Methylase_sf"/>
</dbReference>
<comment type="pathway">
    <text evidence="1">Cofactor biosynthesis; adenosylcobalamin biosynthesis.</text>
</comment>
<dbReference type="InterPro" id="IPR006363">
    <property type="entry name" value="Cbl_synth_CobJ/CibH_dom"/>
</dbReference>
<dbReference type="InterPro" id="IPR000878">
    <property type="entry name" value="4pyrrol_Mease"/>
</dbReference>
<proteinExistence type="predicted"/>
<evidence type="ECO:0000256" key="5">
    <source>
        <dbReference type="ARBA" id="ARBA00022691"/>
    </source>
</evidence>
<evidence type="ECO:0000256" key="4">
    <source>
        <dbReference type="ARBA" id="ARBA00022679"/>
    </source>
</evidence>
<dbReference type="GO" id="GO:0008168">
    <property type="term" value="F:methyltransferase activity"/>
    <property type="evidence" value="ECO:0007669"/>
    <property type="project" value="UniProtKB-KW"/>
</dbReference>
<dbReference type="EMBL" id="ATBP01000018">
    <property type="protein sequence ID" value="ETR74174.1"/>
    <property type="molecule type" value="Genomic_DNA"/>
</dbReference>
<keyword evidence="3 7" id="KW-0489">Methyltransferase</keyword>
<dbReference type="Proteomes" id="UP000189670">
    <property type="component" value="Unassembled WGS sequence"/>
</dbReference>
<keyword evidence="5" id="KW-0949">S-adenosyl-L-methionine</keyword>
<evidence type="ECO:0000256" key="1">
    <source>
        <dbReference type="ARBA" id="ARBA00004953"/>
    </source>
</evidence>
<dbReference type="GO" id="GO:0009236">
    <property type="term" value="P:cobalamin biosynthetic process"/>
    <property type="evidence" value="ECO:0007669"/>
    <property type="project" value="UniProtKB-UniPathway"/>
</dbReference>
<dbReference type="PANTHER" id="PTHR47036">
    <property type="entry name" value="COBALT-FACTOR III C(17)-METHYLTRANSFERASE-RELATED"/>
    <property type="match status" value="1"/>
</dbReference>
<dbReference type="CDD" id="cd11646">
    <property type="entry name" value="Precorrin_3B_C17_MT"/>
    <property type="match status" value="1"/>
</dbReference>
<dbReference type="InterPro" id="IPR014776">
    <property type="entry name" value="4pyrrole_Mease_sub2"/>
</dbReference>
<evidence type="ECO:0000256" key="2">
    <source>
        <dbReference type="ARBA" id="ARBA00022573"/>
    </source>
</evidence>
<name>A0A1V1PHC7_9BACT</name>